<accession>A0A915HMM4</accession>
<reference evidence="2" key="1">
    <citation type="submission" date="2022-11" db="UniProtKB">
        <authorList>
            <consortium name="WormBaseParasite"/>
        </authorList>
    </citation>
    <scope>IDENTIFICATION</scope>
</reference>
<evidence type="ECO:0000313" key="1">
    <source>
        <dbReference type="Proteomes" id="UP000887565"/>
    </source>
</evidence>
<dbReference type="Proteomes" id="UP000887565">
    <property type="component" value="Unplaced"/>
</dbReference>
<proteinExistence type="predicted"/>
<protein>
    <submittedName>
        <fullName evidence="2">Uncharacterized protein</fullName>
    </submittedName>
</protein>
<keyword evidence="1" id="KW-1185">Reference proteome</keyword>
<sequence>MNLLENQNSLLKIDQWKFVSMTPAGGQQTEKKIVELTFKICNKRLYVLANFRNFYDLDQFLVNIVDQAMQK</sequence>
<dbReference type="AlphaFoldDB" id="A0A915HMM4"/>
<name>A0A915HMM4_ROMCU</name>
<organism evidence="1 2">
    <name type="scientific">Romanomermis culicivorax</name>
    <name type="common">Nematode worm</name>
    <dbReference type="NCBI Taxonomy" id="13658"/>
    <lineage>
        <taxon>Eukaryota</taxon>
        <taxon>Metazoa</taxon>
        <taxon>Ecdysozoa</taxon>
        <taxon>Nematoda</taxon>
        <taxon>Enoplea</taxon>
        <taxon>Dorylaimia</taxon>
        <taxon>Mermithida</taxon>
        <taxon>Mermithoidea</taxon>
        <taxon>Mermithidae</taxon>
        <taxon>Romanomermis</taxon>
    </lineage>
</organism>
<dbReference type="WBParaSite" id="nRc.2.0.1.t02597-RA">
    <property type="protein sequence ID" value="nRc.2.0.1.t02597-RA"/>
    <property type="gene ID" value="nRc.2.0.1.g02597"/>
</dbReference>
<evidence type="ECO:0000313" key="2">
    <source>
        <dbReference type="WBParaSite" id="nRc.2.0.1.t02597-RA"/>
    </source>
</evidence>